<dbReference type="AlphaFoldDB" id="A0A060ZH94"/>
<name>A0A060ZH94_ONCMY</name>
<dbReference type="EMBL" id="FR962862">
    <property type="protein sequence ID" value="CDR00949.1"/>
    <property type="molecule type" value="Genomic_DNA"/>
</dbReference>
<accession>A0A060ZH94</accession>
<evidence type="ECO:0000313" key="1">
    <source>
        <dbReference type="EMBL" id="CDR00949.1"/>
    </source>
</evidence>
<reference evidence="1" key="2">
    <citation type="submission" date="2014-03" db="EMBL/GenBank/DDBJ databases">
        <authorList>
            <person name="Genoscope - CEA"/>
        </authorList>
    </citation>
    <scope>NUCLEOTIDE SEQUENCE</scope>
</reference>
<evidence type="ECO:0000313" key="2">
    <source>
        <dbReference type="Proteomes" id="UP000193380"/>
    </source>
</evidence>
<dbReference type="Proteomes" id="UP000193380">
    <property type="component" value="Unassembled WGS sequence"/>
</dbReference>
<reference evidence="1" key="1">
    <citation type="journal article" date="2014" name="Nat. Commun.">
        <title>The rainbow trout genome provides novel insights into evolution after whole-genome duplication in vertebrates.</title>
        <authorList>
            <person name="Berthelot C."/>
            <person name="Brunet F."/>
            <person name="Chalopin D."/>
            <person name="Juanchich A."/>
            <person name="Bernard M."/>
            <person name="Noel B."/>
            <person name="Bento P."/>
            <person name="Da Silva C."/>
            <person name="Labadie K."/>
            <person name="Alberti A."/>
            <person name="Aury J.M."/>
            <person name="Louis A."/>
            <person name="Dehais P."/>
            <person name="Bardou P."/>
            <person name="Montfort J."/>
            <person name="Klopp C."/>
            <person name="Cabau C."/>
            <person name="Gaspin C."/>
            <person name="Thorgaard G.H."/>
            <person name="Boussaha M."/>
            <person name="Quillet E."/>
            <person name="Guyomard R."/>
            <person name="Galiana D."/>
            <person name="Bobe J."/>
            <person name="Volff J.N."/>
            <person name="Genet C."/>
            <person name="Wincker P."/>
            <person name="Jaillon O."/>
            <person name="Roest Crollius H."/>
            <person name="Guiguen Y."/>
        </authorList>
    </citation>
    <scope>NUCLEOTIDE SEQUENCE [LARGE SCALE GENOMIC DNA]</scope>
</reference>
<dbReference type="STRING" id="8022.A0A060ZH94"/>
<proteinExistence type="predicted"/>
<dbReference type="PaxDb" id="8022-A0A060ZH94"/>
<protein>
    <submittedName>
        <fullName evidence="1">Uncharacterized protein</fullName>
    </submittedName>
</protein>
<sequence>MPAAAVTQGVSLNLGALPVSSLPLLVHPLHTDYCRLGEHSRGRALIVIGKKLVSEKSIFSNPSLFTRGSQGVAIASQLSELSSYQSSCGGVTPERLLTCWSETQSCDTGLSTEQSSLYSWRYDV</sequence>
<organism evidence="1 2">
    <name type="scientific">Oncorhynchus mykiss</name>
    <name type="common">Rainbow trout</name>
    <name type="synonym">Salmo gairdneri</name>
    <dbReference type="NCBI Taxonomy" id="8022"/>
    <lineage>
        <taxon>Eukaryota</taxon>
        <taxon>Metazoa</taxon>
        <taxon>Chordata</taxon>
        <taxon>Craniata</taxon>
        <taxon>Vertebrata</taxon>
        <taxon>Euteleostomi</taxon>
        <taxon>Actinopterygii</taxon>
        <taxon>Neopterygii</taxon>
        <taxon>Teleostei</taxon>
        <taxon>Protacanthopterygii</taxon>
        <taxon>Salmoniformes</taxon>
        <taxon>Salmonidae</taxon>
        <taxon>Salmoninae</taxon>
        <taxon>Oncorhynchus</taxon>
    </lineage>
</organism>
<gene>
    <name evidence="1" type="ORF">GSONMT00060014001</name>
</gene>